<dbReference type="Proteomes" id="UP001362999">
    <property type="component" value="Unassembled WGS sequence"/>
</dbReference>
<dbReference type="PANTHER" id="PTHR38926">
    <property type="entry name" value="F-BOX DOMAIN CONTAINING PROTEIN, EXPRESSED"/>
    <property type="match status" value="1"/>
</dbReference>
<evidence type="ECO:0000313" key="2">
    <source>
        <dbReference type="Proteomes" id="UP001362999"/>
    </source>
</evidence>
<reference evidence="1 2" key="1">
    <citation type="journal article" date="2024" name="J Genomics">
        <title>Draft genome sequencing and assembly of Favolaschia claudopus CIRM-BRFM 2984 isolated from oak limbs.</title>
        <authorList>
            <person name="Navarro D."/>
            <person name="Drula E."/>
            <person name="Chaduli D."/>
            <person name="Cazenave R."/>
            <person name="Ahrendt S."/>
            <person name="Wang J."/>
            <person name="Lipzen A."/>
            <person name="Daum C."/>
            <person name="Barry K."/>
            <person name="Grigoriev I.V."/>
            <person name="Favel A."/>
            <person name="Rosso M.N."/>
            <person name="Martin F."/>
        </authorList>
    </citation>
    <scope>NUCLEOTIDE SEQUENCE [LARGE SCALE GENOMIC DNA]</scope>
    <source>
        <strain evidence="1 2">CIRM-BRFM 2984</strain>
    </source>
</reference>
<protein>
    <submittedName>
        <fullName evidence="1">F-box domain-containing protein</fullName>
    </submittedName>
</protein>
<dbReference type="AlphaFoldDB" id="A0AAW0EFX4"/>
<gene>
    <name evidence="1" type="ORF">R3P38DRAFT_2674589</name>
</gene>
<dbReference type="Gene3D" id="1.20.1280.50">
    <property type="match status" value="1"/>
</dbReference>
<evidence type="ECO:0000313" key="1">
    <source>
        <dbReference type="EMBL" id="KAK7063516.1"/>
    </source>
</evidence>
<accession>A0AAW0EFX4</accession>
<proteinExistence type="predicted"/>
<comment type="caution">
    <text evidence="1">The sequence shown here is derived from an EMBL/GenBank/DDBJ whole genome shotgun (WGS) entry which is preliminary data.</text>
</comment>
<sequence length="492" mass="55100">MDPVNQYTDIEFPISRSALRARLAEIDSELHELHTRIEQLETTRKPVANALNAIVYPILTLPVEITSEIFAHHFNEALLEVDGLSLCSLRTARDNGPLILSQVCRAWRNIAINTHSMWCRVYASGRHLRRPKWRKLLESWLSRAGNQMLYLDLTADTRHFSNLFPAVVPYSSHWRVFKCRIGGDWTSISTLVDSVRGRTPLLHEFGVWWEGPSDFTTAAPIAAFSDAPELRKVILHDLPPEKITLPWAQLTHLTLSGQKITNGIAILHLTGGLEELSIDLYGSASGETQPVVLGRVQRLVLPNGFGDIPQILSCVTLPKLRSLEIGEIGTEEYADALRMLAQRSHCTLESVSVPGDKEQHLTMYTLESEAIGRAGHVSVPDIDWSVSELEQFFSRIGLDSAFLPNMRSLHLPRCETEVPFAALADMLSSRSYNRAGQPRLESFRLIQTYFQGPDHGIAPAIAKKLRALMDDGLDIHIESPDEMGKVVLWASK</sequence>
<dbReference type="EMBL" id="JAWWNJ010000001">
    <property type="protein sequence ID" value="KAK7063516.1"/>
    <property type="molecule type" value="Genomic_DNA"/>
</dbReference>
<organism evidence="1 2">
    <name type="scientific">Favolaschia claudopus</name>
    <dbReference type="NCBI Taxonomy" id="2862362"/>
    <lineage>
        <taxon>Eukaryota</taxon>
        <taxon>Fungi</taxon>
        <taxon>Dikarya</taxon>
        <taxon>Basidiomycota</taxon>
        <taxon>Agaricomycotina</taxon>
        <taxon>Agaricomycetes</taxon>
        <taxon>Agaricomycetidae</taxon>
        <taxon>Agaricales</taxon>
        <taxon>Marasmiineae</taxon>
        <taxon>Mycenaceae</taxon>
        <taxon>Favolaschia</taxon>
    </lineage>
</organism>
<name>A0AAW0EFX4_9AGAR</name>
<dbReference type="PANTHER" id="PTHR38926:SF72">
    <property type="entry name" value="IM:7136021-RELATED"/>
    <property type="match status" value="1"/>
</dbReference>
<keyword evidence="2" id="KW-1185">Reference proteome</keyword>